<evidence type="ECO:0000313" key="2">
    <source>
        <dbReference type="Proteomes" id="UP000028582"/>
    </source>
</evidence>
<reference evidence="1 2" key="1">
    <citation type="submission" date="2013-11" db="EMBL/GenBank/DDBJ databases">
        <title>The Genome Sequence of Phytophthora parasitica P1976.</title>
        <authorList>
            <consortium name="The Broad Institute Genomics Platform"/>
            <person name="Russ C."/>
            <person name="Tyler B."/>
            <person name="Panabieres F."/>
            <person name="Shan W."/>
            <person name="Tripathy S."/>
            <person name="Grunwald N."/>
            <person name="Machado M."/>
            <person name="Johnson C.S."/>
            <person name="Walker B."/>
            <person name="Young S."/>
            <person name="Zeng Q."/>
            <person name="Gargeya S."/>
            <person name="Fitzgerald M."/>
            <person name="Haas B."/>
            <person name="Abouelleil A."/>
            <person name="Allen A.W."/>
            <person name="Alvarado L."/>
            <person name="Arachchi H.M."/>
            <person name="Berlin A.M."/>
            <person name="Chapman S.B."/>
            <person name="Gainer-Dewar J."/>
            <person name="Goldberg J."/>
            <person name="Griggs A."/>
            <person name="Gujja S."/>
            <person name="Hansen M."/>
            <person name="Howarth C."/>
            <person name="Imamovic A."/>
            <person name="Ireland A."/>
            <person name="Larimer J."/>
            <person name="McCowan C."/>
            <person name="Murphy C."/>
            <person name="Pearson M."/>
            <person name="Poon T.W."/>
            <person name="Priest M."/>
            <person name="Roberts A."/>
            <person name="Saif S."/>
            <person name="Shea T."/>
            <person name="Sisk P."/>
            <person name="Sykes S."/>
            <person name="Wortman J."/>
            <person name="Nusbaum C."/>
            <person name="Birren B."/>
        </authorList>
    </citation>
    <scope>NUCLEOTIDE SEQUENCE [LARGE SCALE GENOMIC DNA]</scope>
    <source>
        <strain evidence="1 2">P1976</strain>
    </source>
</reference>
<gene>
    <name evidence="1" type="ORF">F444_14200</name>
</gene>
<dbReference type="AlphaFoldDB" id="A0A080ZR65"/>
<protein>
    <submittedName>
        <fullName evidence="1">Uncharacterized protein</fullName>
    </submittedName>
</protein>
<proteinExistence type="predicted"/>
<evidence type="ECO:0000313" key="1">
    <source>
        <dbReference type="EMBL" id="ETO69126.1"/>
    </source>
</evidence>
<accession>A0A080ZR65</accession>
<name>A0A080ZR65_PHYNI</name>
<sequence length="195" mass="22120">MSRREPRPRGALNHALHRVYDALLPHRRRDPARLERVFSHRPELLIPWILNQRQRLRLFLLPTTTRSSALVPVASPAHAEPSEELTENSQRDLLAESADATVAFMRTVLLPYLTLMARHQVQLSISPPRQSDVRSQRRLNDALGFDHVLVAVQPLFDTLPDLPHAVDELTAQLKISREEAAAAKRLLVPVQQADS</sequence>
<organism evidence="1 2">
    <name type="scientific">Phytophthora nicotianae P1976</name>
    <dbReference type="NCBI Taxonomy" id="1317066"/>
    <lineage>
        <taxon>Eukaryota</taxon>
        <taxon>Sar</taxon>
        <taxon>Stramenopiles</taxon>
        <taxon>Oomycota</taxon>
        <taxon>Peronosporomycetes</taxon>
        <taxon>Peronosporales</taxon>
        <taxon>Peronosporaceae</taxon>
        <taxon>Phytophthora</taxon>
    </lineage>
</organism>
<dbReference type="Proteomes" id="UP000028582">
    <property type="component" value="Unassembled WGS sequence"/>
</dbReference>
<comment type="caution">
    <text evidence="1">The sequence shown here is derived from an EMBL/GenBank/DDBJ whole genome shotgun (WGS) entry which is preliminary data.</text>
</comment>
<dbReference type="EMBL" id="ANJA01002581">
    <property type="protein sequence ID" value="ETO69126.1"/>
    <property type="molecule type" value="Genomic_DNA"/>
</dbReference>